<accession>A0ABQ5E196</accession>
<protein>
    <submittedName>
        <fullName evidence="1">Uncharacterized protein</fullName>
    </submittedName>
</protein>
<evidence type="ECO:0000313" key="2">
    <source>
        <dbReference type="Proteomes" id="UP001151760"/>
    </source>
</evidence>
<keyword evidence="2" id="KW-1185">Reference proteome</keyword>
<dbReference type="Proteomes" id="UP001151760">
    <property type="component" value="Unassembled WGS sequence"/>
</dbReference>
<reference evidence="1" key="2">
    <citation type="submission" date="2022-01" db="EMBL/GenBank/DDBJ databases">
        <authorList>
            <person name="Yamashiro T."/>
            <person name="Shiraishi A."/>
            <person name="Satake H."/>
            <person name="Nakayama K."/>
        </authorList>
    </citation>
    <scope>NUCLEOTIDE SEQUENCE</scope>
</reference>
<comment type="caution">
    <text evidence="1">The sequence shown here is derived from an EMBL/GenBank/DDBJ whole genome shotgun (WGS) entry which is preliminary data.</text>
</comment>
<gene>
    <name evidence="1" type="ORF">Tco_0953677</name>
</gene>
<dbReference type="EMBL" id="BQNB010015858">
    <property type="protein sequence ID" value="GJT44962.1"/>
    <property type="molecule type" value="Genomic_DNA"/>
</dbReference>
<reference evidence="1" key="1">
    <citation type="journal article" date="2022" name="Int. J. Mol. Sci.">
        <title>Draft Genome of Tanacetum Coccineum: Genomic Comparison of Closely Related Tanacetum-Family Plants.</title>
        <authorList>
            <person name="Yamashiro T."/>
            <person name="Shiraishi A."/>
            <person name="Nakayama K."/>
            <person name="Satake H."/>
        </authorList>
    </citation>
    <scope>NUCLEOTIDE SEQUENCE</scope>
</reference>
<proteinExistence type="predicted"/>
<evidence type="ECO:0000313" key="1">
    <source>
        <dbReference type="EMBL" id="GJT44962.1"/>
    </source>
</evidence>
<sequence length="369" mass="42554">MVGLAMRIITEEYHELPRSDGLGGSNEPKITEGCEISGSNELMRFKGHVFDIDLIPFGHGSFDVIIGARSFRDEETVRESETIVSAIRLMKGQQQEIVMVRDFPECIPPNDLLGLPLSYSGKLRFELSLIPGERRPYLDKFMIVFMDDILIYSKTQEGNDRNTYRSAVSWGHVINGNGIRVDLRAYGIILEKEFKKLKRSRIAIIKVRWNSKRGPEFTWEHEDQMKLNDFDTKEEHDHLPWMHSGHMSRREQVVLTPVRGDSLKILMDLMSLYQLGINSGSSSVLWPPERCMSMSIENHFNSQGLVNPLAPRKSYWFFPQPLQGHNFCGLRPRLFTLRYGEFANQYKTYLQVVQHRNGFEKSLQGAVLL</sequence>
<name>A0ABQ5E196_9ASTR</name>
<dbReference type="SUPFAM" id="SSF56672">
    <property type="entry name" value="DNA/RNA polymerases"/>
    <property type="match status" value="1"/>
</dbReference>
<dbReference type="InterPro" id="IPR043502">
    <property type="entry name" value="DNA/RNA_pol_sf"/>
</dbReference>
<organism evidence="1 2">
    <name type="scientific">Tanacetum coccineum</name>
    <dbReference type="NCBI Taxonomy" id="301880"/>
    <lineage>
        <taxon>Eukaryota</taxon>
        <taxon>Viridiplantae</taxon>
        <taxon>Streptophyta</taxon>
        <taxon>Embryophyta</taxon>
        <taxon>Tracheophyta</taxon>
        <taxon>Spermatophyta</taxon>
        <taxon>Magnoliopsida</taxon>
        <taxon>eudicotyledons</taxon>
        <taxon>Gunneridae</taxon>
        <taxon>Pentapetalae</taxon>
        <taxon>asterids</taxon>
        <taxon>campanulids</taxon>
        <taxon>Asterales</taxon>
        <taxon>Asteraceae</taxon>
        <taxon>Asteroideae</taxon>
        <taxon>Anthemideae</taxon>
        <taxon>Anthemidinae</taxon>
        <taxon>Tanacetum</taxon>
    </lineage>
</organism>